<evidence type="ECO:0000256" key="9">
    <source>
        <dbReference type="ARBA" id="ARBA00023065"/>
    </source>
</evidence>
<feature type="domain" description="Fibronectin type-III" evidence="15">
    <location>
        <begin position="569"/>
        <end position="668"/>
    </location>
</feature>
<dbReference type="InterPro" id="IPR036116">
    <property type="entry name" value="FN3_sf"/>
</dbReference>
<dbReference type="InterPro" id="IPR051432">
    <property type="entry name" value="KCNMA1_auxiliary"/>
</dbReference>
<evidence type="ECO:0000256" key="10">
    <source>
        <dbReference type="ARBA" id="ARBA00023136"/>
    </source>
</evidence>
<organism evidence="16">
    <name type="scientific">Xenopus tropicalis</name>
    <name type="common">Western clawed frog</name>
    <name type="synonym">Silurana tropicalis</name>
    <dbReference type="NCBI Taxonomy" id="8364"/>
    <lineage>
        <taxon>Eukaryota</taxon>
        <taxon>Metazoa</taxon>
        <taxon>Chordata</taxon>
        <taxon>Craniata</taxon>
        <taxon>Vertebrata</taxon>
        <taxon>Euteleostomi</taxon>
        <taxon>Amphibia</taxon>
        <taxon>Batrachia</taxon>
        <taxon>Anura</taxon>
        <taxon>Pipoidea</taxon>
        <taxon>Pipidae</taxon>
        <taxon>Xenopodinae</taxon>
        <taxon>Xenopus</taxon>
        <taxon>Silurana</taxon>
    </lineage>
</organism>
<dbReference type="InterPro" id="IPR001611">
    <property type="entry name" value="Leu-rich_rpt"/>
</dbReference>
<feature type="chain" id="PRO_5027932723" evidence="14">
    <location>
        <begin position="26"/>
        <end position="728"/>
    </location>
</feature>
<dbReference type="InterPro" id="IPR003591">
    <property type="entry name" value="Leu-rich_rpt_typical-subtyp"/>
</dbReference>
<dbReference type="InterPro" id="IPR013783">
    <property type="entry name" value="Ig-like_fold"/>
</dbReference>
<dbReference type="InParanoid" id="F7C1I4"/>
<dbReference type="AlphaFoldDB" id="F7C1I4"/>
<sequence length="728" mass="80539">MFIGANYLGLLLLLLACLKQVQVMAQQSVVPETKGTTLFHVTTQNVPGYSTEKPCKELHHGRNISLSSRSLSVFPQCLPSDTEALDMSNNSLTTITQPSLSRFSQLQWLDLKDNQIQDIYCGSDVLENLEYLDLSSNNLSDVPRCSKLQRLKWLSLARNPISQIQDFAFSYFPSLVFLNLSYTELGKSPSGDLSVFSFALKVPGAPVKSSIETLDLSSTFLSEVGPFWTSYLKNLKELYLRSMSNIKTLEKILTLDFPRLELLSCAHSSALASLDQSLFENGSHLKHVDLENCNLTAVPQWNISSPHLSLVLLGNPLACRCDMTWLVSEQINVTLIRANETLCRQGDGLEISLVQLNGECQKKPTPYATVNNTPTAANSLNDSVVFTSTPLHLTPPHETSTVPLDKATITQKVEKNTGIITVFKQTSSDSFNGQHQNPATQATTVLLEGTNVPTTSFGKSEAATKYFSGTSLSKDSGLTLRTSTINSLVGQITQPPPTVSKKPNISVPLELPEMHTGDYYYDDTQQTTTLKSTSKPCDYKPCRHLQTECHELQRLTPCFCPGLTGNNVPPDPPMMQGASEITDTSAQIHWCAPNSRVGKYQLIYRPEGDKNQTVVDNIYITSRKYTLYNLLPDTTYHICALSFNTAGSSQPLNDDSRFPCTEFRTKPSYVGILAALCTVAGVAMVAIIVLSVYLYKACRNNLINQYDTRLVSYKNPAFEYQLNIPSYN</sequence>
<feature type="signal peptide" evidence="14">
    <location>
        <begin position="1"/>
        <end position="25"/>
    </location>
</feature>
<dbReference type="Bgee" id="ENSXETG00000005513">
    <property type="expression patterns" value="Expressed in thoracic segment of trunk and 7 other cell types or tissues"/>
</dbReference>
<evidence type="ECO:0000259" key="15">
    <source>
        <dbReference type="PROSITE" id="PS50853"/>
    </source>
</evidence>
<evidence type="ECO:0000256" key="2">
    <source>
        <dbReference type="ARBA" id="ARBA00022448"/>
    </source>
</evidence>
<reference evidence="16" key="1">
    <citation type="journal article" date="2010" name="Science">
        <title>The genome of the Western clawed frog Xenopus tropicalis.</title>
        <authorList>
            <person name="Hellsten U."/>
            <person name="Harland R.M."/>
            <person name="Gilchrist M.J."/>
            <person name="Hendrix D."/>
            <person name="Jurka J."/>
            <person name="Kapitonov V."/>
            <person name="Ovcharenko I."/>
            <person name="Putnam N.H."/>
            <person name="Shu S."/>
            <person name="Taher L."/>
            <person name="Blitz I.L."/>
            <person name="Blumberg B."/>
            <person name="Dichmann D.S."/>
            <person name="Dubchak I."/>
            <person name="Amaya E."/>
            <person name="Detter J.C."/>
            <person name="Fletcher R."/>
            <person name="Gerhard D.S."/>
            <person name="Goodstein D."/>
            <person name="Graves T."/>
            <person name="Grigoriev I.V."/>
            <person name="Grimwood J."/>
            <person name="Kawashima T."/>
            <person name="Lindquist E."/>
            <person name="Lucas S.M."/>
            <person name="Mead P.E."/>
            <person name="Mitros T."/>
            <person name="Ogino H."/>
            <person name="Ohta Y."/>
            <person name="Poliakov A.V."/>
            <person name="Pollet N."/>
            <person name="Robert J."/>
            <person name="Salamov A."/>
            <person name="Sater A.K."/>
            <person name="Schmutz J."/>
            <person name="Terry A."/>
            <person name="Vize P.D."/>
            <person name="Warren W.C."/>
            <person name="Wells D."/>
            <person name="Wills A."/>
            <person name="Wilson R.K."/>
            <person name="Zimmerman L.B."/>
            <person name="Zorn A.M."/>
            <person name="Grainger R."/>
            <person name="Grammer T."/>
            <person name="Khokha M.K."/>
            <person name="Richardson P.M."/>
            <person name="Rokhsar D.S."/>
        </authorList>
    </citation>
    <scope>NUCLEOTIDE SEQUENCE [LARGE SCALE GENOMIC DNA]</scope>
    <source>
        <strain evidence="16">Nigerian</strain>
    </source>
</reference>
<keyword evidence="12" id="KW-0407">Ion channel</keyword>
<keyword evidence="7" id="KW-0677">Repeat</keyword>
<dbReference type="GO" id="GO:0034220">
    <property type="term" value="P:monoatomic ion transmembrane transport"/>
    <property type="evidence" value="ECO:0007669"/>
    <property type="project" value="UniProtKB-KW"/>
</dbReference>
<dbReference type="Pfam" id="PF13855">
    <property type="entry name" value="LRR_8"/>
    <property type="match status" value="1"/>
</dbReference>
<reference evidence="16" key="2">
    <citation type="submission" date="2011-06" db="UniProtKB">
        <authorList>
            <consortium name="Ensembl"/>
        </authorList>
    </citation>
    <scope>IDENTIFICATION</scope>
</reference>
<dbReference type="Gene3D" id="3.80.10.10">
    <property type="entry name" value="Ribonuclease Inhibitor"/>
    <property type="match status" value="2"/>
</dbReference>
<protein>
    <submittedName>
        <fullName evidence="16">Leucine rich repeat neuronal 4</fullName>
    </submittedName>
</protein>
<dbReference type="GO" id="GO:0005886">
    <property type="term" value="C:plasma membrane"/>
    <property type="evidence" value="ECO:0007669"/>
    <property type="project" value="UniProtKB-SubCell"/>
</dbReference>
<evidence type="ECO:0000256" key="12">
    <source>
        <dbReference type="ARBA" id="ARBA00023303"/>
    </source>
</evidence>
<feature type="transmembrane region" description="Helical" evidence="13">
    <location>
        <begin position="669"/>
        <end position="695"/>
    </location>
</feature>
<dbReference type="PROSITE" id="PS51450">
    <property type="entry name" value="LRR"/>
    <property type="match status" value="3"/>
</dbReference>
<dbReference type="Gene3D" id="2.60.40.10">
    <property type="entry name" value="Immunoglobulins"/>
    <property type="match status" value="1"/>
</dbReference>
<evidence type="ECO:0000256" key="11">
    <source>
        <dbReference type="ARBA" id="ARBA00023157"/>
    </source>
</evidence>
<dbReference type="Xenbase" id="XB-GENE-877010">
    <property type="gene designation" value="lrrn4"/>
</dbReference>
<evidence type="ECO:0000313" key="16">
    <source>
        <dbReference type="Ensembl" id="ENSXETP00000012115"/>
    </source>
</evidence>
<dbReference type="SMART" id="SM00060">
    <property type="entry name" value="FN3"/>
    <property type="match status" value="1"/>
</dbReference>
<dbReference type="SMART" id="SM00369">
    <property type="entry name" value="LRR_TYP"/>
    <property type="match status" value="3"/>
</dbReference>
<dbReference type="GeneTree" id="ENSGT00940000161448"/>
<keyword evidence="5 13" id="KW-0812">Transmembrane</keyword>
<dbReference type="InterPro" id="IPR032675">
    <property type="entry name" value="LRR_dom_sf"/>
</dbReference>
<proteinExistence type="predicted"/>
<keyword evidence="11" id="KW-1015">Disulfide bond</keyword>
<keyword evidence="6 14" id="KW-0732">Signal</keyword>
<keyword evidence="2" id="KW-0813">Transport</keyword>
<evidence type="ECO:0000256" key="8">
    <source>
        <dbReference type="ARBA" id="ARBA00022989"/>
    </source>
</evidence>
<dbReference type="PANTHER" id="PTHR46473:SF23">
    <property type="entry name" value="GH08155P"/>
    <property type="match status" value="1"/>
</dbReference>
<evidence type="ECO:0000256" key="7">
    <source>
        <dbReference type="ARBA" id="ARBA00022737"/>
    </source>
</evidence>
<keyword evidence="9" id="KW-0406">Ion transport</keyword>
<evidence type="ECO:0000256" key="1">
    <source>
        <dbReference type="ARBA" id="ARBA00004162"/>
    </source>
</evidence>
<evidence type="ECO:0000256" key="6">
    <source>
        <dbReference type="ARBA" id="ARBA00022729"/>
    </source>
</evidence>
<gene>
    <name evidence="16" type="primary">lrrn4</name>
</gene>
<evidence type="ECO:0000256" key="13">
    <source>
        <dbReference type="SAM" id="Phobius"/>
    </source>
</evidence>
<keyword evidence="8 13" id="KW-1133">Transmembrane helix</keyword>
<comment type="subcellular location">
    <subcellularLocation>
        <location evidence="1">Cell membrane</location>
        <topology evidence="1">Single-pass membrane protein</topology>
    </subcellularLocation>
</comment>
<accession>F7C1I4</accession>
<evidence type="ECO:0000256" key="4">
    <source>
        <dbReference type="ARBA" id="ARBA00022614"/>
    </source>
</evidence>
<dbReference type="CDD" id="cd00063">
    <property type="entry name" value="FN3"/>
    <property type="match status" value="1"/>
</dbReference>
<dbReference type="PANTHER" id="PTHR46473">
    <property type="entry name" value="GH08155P"/>
    <property type="match status" value="1"/>
</dbReference>
<keyword evidence="3" id="KW-1003">Cell membrane</keyword>
<keyword evidence="10 13" id="KW-0472">Membrane</keyword>
<evidence type="ECO:0000256" key="5">
    <source>
        <dbReference type="ARBA" id="ARBA00022692"/>
    </source>
</evidence>
<dbReference type="SUPFAM" id="SSF52058">
    <property type="entry name" value="L domain-like"/>
    <property type="match status" value="1"/>
</dbReference>
<dbReference type="PROSITE" id="PS50853">
    <property type="entry name" value="FN3"/>
    <property type="match status" value="1"/>
</dbReference>
<dbReference type="Pfam" id="PF00041">
    <property type="entry name" value="fn3"/>
    <property type="match status" value="1"/>
</dbReference>
<dbReference type="SUPFAM" id="SSF49265">
    <property type="entry name" value="Fibronectin type III"/>
    <property type="match status" value="1"/>
</dbReference>
<dbReference type="FunCoup" id="F7C1I4">
    <property type="interactions" value="39"/>
</dbReference>
<evidence type="ECO:0000256" key="3">
    <source>
        <dbReference type="ARBA" id="ARBA00022475"/>
    </source>
</evidence>
<keyword evidence="4" id="KW-0433">Leucine-rich repeat</keyword>
<name>F7C1I4_XENTR</name>
<dbReference type="Ensembl" id="ENSXETT00000012115">
    <property type="protein sequence ID" value="ENSXETP00000012115"/>
    <property type="gene ID" value="ENSXETG00000005513"/>
</dbReference>
<dbReference type="InterPro" id="IPR003961">
    <property type="entry name" value="FN3_dom"/>
</dbReference>
<evidence type="ECO:0000256" key="14">
    <source>
        <dbReference type="SAM" id="SignalP"/>
    </source>
</evidence>